<organism evidence="1 2">
    <name type="scientific">Tessaracoccus bendigoensis DSM 12906</name>
    <dbReference type="NCBI Taxonomy" id="1123357"/>
    <lineage>
        <taxon>Bacteria</taxon>
        <taxon>Bacillati</taxon>
        <taxon>Actinomycetota</taxon>
        <taxon>Actinomycetes</taxon>
        <taxon>Propionibacteriales</taxon>
        <taxon>Propionibacteriaceae</taxon>
        <taxon>Tessaracoccus</taxon>
    </lineage>
</organism>
<dbReference type="STRING" id="1123357.SAMN02745244_00572"/>
<evidence type="ECO:0000313" key="2">
    <source>
        <dbReference type="Proteomes" id="UP000184512"/>
    </source>
</evidence>
<gene>
    <name evidence="1" type="ORF">SAMN02745244_00572</name>
</gene>
<proteinExistence type="predicted"/>
<dbReference type="Proteomes" id="UP000184512">
    <property type="component" value="Unassembled WGS sequence"/>
</dbReference>
<sequence length="191" mass="20479">MSARASNWCGGAIYAVVPPSLHPEGMAYQWRDPSGASVQLLPEEHDLAELPTAWVTALSSEARPAWSAAPASHAEVQSWMEARRASLSPCPEMGRRALWPHGGESAHTRLNSVVARLVRTASDGHPGFAKAIESVTEAFVAEVTTRGRSGRRAPHEALLEVQRSVAGAVARMGQEPPPARCLCEWLEGAQS</sequence>
<keyword evidence="2" id="KW-1185">Reference proteome</keyword>
<protein>
    <submittedName>
        <fullName evidence="1">Uncharacterized protein</fullName>
    </submittedName>
</protein>
<evidence type="ECO:0000313" key="1">
    <source>
        <dbReference type="EMBL" id="SHI54459.1"/>
    </source>
</evidence>
<accession>A0A1M6C063</accession>
<dbReference type="EMBL" id="FQZG01000008">
    <property type="protein sequence ID" value="SHI54459.1"/>
    <property type="molecule type" value="Genomic_DNA"/>
</dbReference>
<reference evidence="1 2" key="1">
    <citation type="submission" date="2016-11" db="EMBL/GenBank/DDBJ databases">
        <authorList>
            <person name="Jaros S."/>
            <person name="Januszkiewicz K."/>
            <person name="Wedrychowicz H."/>
        </authorList>
    </citation>
    <scope>NUCLEOTIDE SEQUENCE [LARGE SCALE GENOMIC DNA]</scope>
    <source>
        <strain evidence="1 2">DSM 12906</strain>
    </source>
</reference>
<name>A0A1M6C063_9ACTN</name>
<dbReference type="AlphaFoldDB" id="A0A1M6C063"/>